<evidence type="ECO:0000313" key="6">
    <source>
        <dbReference type="Proteomes" id="UP000182491"/>
    </source>
</evidence>
<dbReference type="InterPro" id="IPR010016">
    <property type="entry name" value="PxpB"/>
</dbReference>
<evidence type="ECO:0000256" key="3">
    <source>
        <dbReference type="ARBA" id="ARBA00022840"/>
    </source>
</evidence>
<dbReference type="PANTHER" id="PTHR34698">
    <property type="entry name" value="5-OXOPROLINASE SUBUNIT B"/>
    <property type="match status" value="1"/>
</dbReference>
<proteinExistence type="predicted"/>
<sequence>MPQEAIQKLPFQLCPLGDTAIVLQFGHTIDPGTHASIRAFSALLEEQPFEGLVEYVPAFTTITVYYDPWVISQKGKKDAYSEVVQQLQQLLFHLEEKETPAVQLVEVPVVYGGAYGPDLEAVAAHCGLSMGEVVDRHCSKEYLVHMIGFAPGFPYLGGMDKSIATPRKATPRQSIPAGSVGIAGEQTGVYPISTPGGWQLIGQTPVQLFNAKREMPSLLQAGDKVRFVPISEEEFLKRKEVAWA</sequence>
<gene>
    <name evidence="5" type="ORF">SAMN04487941_1185</name>
</gene>
<dbReference type="SUPFAM" id="SSF50891">
    <property type="entry name" value="Cyclophilin-like"/>
    <property type="match status" value="1"/>
</dbReference>
<keyword evidence="1" id="KW-0547">Nucleotide-binding</keyword>
<dbReference type="InterPro" id="IPR029000">
    <property type="entry name" value="Cyclophilin-like_dom_sf"/>
</dbReference>
<keyword evidence="2" id="KW-0378">Hydrolase</keyword>
<dbReference type="Pfam" id="PF02682">
    <property type="entry name" value="CT_C_D"/>
    <property type="match status" value="1"/>
</dbReference>
<name>A0A1I7GQ85_9BACT</name>
<keyword evidence="3" id="KW-0067">ATP-binding</keyword>
<protein>
    <submittedName>
        <fullName evidence="5">Inhibitor of KinA</fullName>
    </submittedName>
</protein>
<reference evidence="6" key="1">
    <citation type="submission" date="2016-10" db="EMBL/GenBank/DDBJ databases">
        <authorList>
            <person name="Varghese N."/>
        </authorList>
    </citation>
    <scope>NUCLEOTIDE SEQUENCE [LARGE SCALE GENOMIC DNA]</scope>
    <source>
        <strain evidence="6">DSM 18820</strain>
    </source>
</reference>
<dbReference type="AlphaFoldDB" id="A0A1I7GQ85"/>
<dbReference type="Gene3D" id="2.40.100.10">
    <property type="entry name" value="Cyclophilin-like"/>
    <property type="match status" value="1"/>
</dbReference>
<dbReference type="NCBIfam" id="TIGR00370">
    <property type="entry name" value="5-oxoprolinase subunit PxpB"/>
    <property type="match status" value="1"/>
</dbReference>
<dbReference type="STRING" id="388950.GCA_001611675_00280"/>
<dbReference type="SMART" id="SM00796">
    <property type="entry name" value="AHS1"/>
    <property type="match status" value="1"/>
</dbReference>
<accession>A0A1I7GQ85</accession>
<dbReference type="EMBL" id="FPCA01000001">
    <property type="protein sequence ID" value="SFU50605.1"/>
    <property type="molecule type" value="Genomic_DNA"/>
</dbReference>
<dbReference type="InterPro" id="IPR003833">
    <property type="entry name" value="CT_C_D"/>
</dbReference>
<evidence type="ECO:0000256" key="2">
    <source>
        <dbReference type="ARBA" id="ARBA00022801"/>
    </source>
</evidence>
<dbReference type="Gene3D" id="3.30.1360.40">
    <property type="match status" value="1"/>
</dbReference>
<keyword evidence="6" id="KW-1185">Reference proteome</keyword>
<dbReference type="OrthoDB" id="9778567at2"/>
<organism evidence="5 6">
    <name type="scientific">Pontibacter akesuensis</name>
    <dbReference type="NCBI Taxonomy" id="388950"/>
    <lineage>
        <taxon>Bacteria</taxon>
        <taxon>Pseudomonadati</taxon>
        <taxon>Bacteroidota</taxon>
        <taxon>Cytophagia</taxon>
        <taxon>Cytophagales</taxon>
        <taxon>Hymenobacteraceae</taxon>
        <taxon>Pontibacter</taxon>
    </lineage>
</organism>
<feature type="domain" description="Carboxyltransferase" evidence="4">
    <location>
        <begin position="11"/>
        <end position="219"/>
    </location>
</feature>
<dbReference type="RefSeq" id="WP_068836507.1">
    <property type="nucleotide sequence ID" value="NZ_BMXC01000001.1"/>
</dbReference>
<dbReference type="Proteomes" id="UP000182491">
    <property type="component" value="Unassembled WGS sequence"/>
</dbReference>
<evidence type="ECO:0000313" key="5">
    <source>
        <dbReference type="EMBL" id="SFU50605.1"/>
    </source>
</evidence>
<dbReference type="GO" id="GO:0005524">
    <property type="term" value="F:ATP binding"/>
    <property type="evidence" value="ECO:0007669"/>
    <property type="project" value="UniProtKB-KW"/>
</dbReference>
<dbReference type="SUPFAM" id="SSF160467">
    <property type="entry name" value="PH0987 N-terminal domain-like"/>
    <property type="match status" value="1"/>
</dbReference>
<dbReference type="GO" id="GO:0016787">
    <property type="term" value="F:hydrolase activity"/>
    <property type="evidence" value="ECO:0007669"/>
    <property type="project" value="UniProtKB-KW"/>
</dbReference>
<dbReference type="PANTHER" id="PTHR34698:SF2">
    <property type="entry name" value="5-OXOPROLINASE SUBUNIT B"/>
    <property type="match status" value="1"/>
</dbReference>
<evidence type="ECO:0000256" key="1">
    <source>
        <dbReference type="ARBA" id="ARBA00022741"/>
    </source>
</evidence>
<evidence type="ECO:0000259" key="4">
    <source>
        <dbReference type="SMART" id="SM00796"/>
    </source>
</evidence>